<sequence>MDYTNQIDPEYSGKYCNETKSNVVDQLCKITRDLQLDTFQDSSADKSSSDEYDEELMDDLVKKSRPQKGSRECQQPYCHITLKCTKESTIIVLQVAGANSISEVLRRLDFLNAVKDIRRFNYICKLLHLLITQNLTSLSGCGSKVLFSMLERVASQVASNQQNVHILQLLLSDLDQTIRKYYCWGRPLGSTLLWERHFRTLERICRVASGISFTPRPDPGPPRLTDLPAELMREILLRLTDPRDLRAAGQACRTMDNLLHERHVWRQLVRFHFTQTQIATARAQYLRPGGAVDWEGLFHHLRKKHGLREEYADYLFLCRHCRCLFWK</sequence>
<evidence type="ECO:0000256" key="1">
    <source>
        <dbReference type="ARBA" id="ARBA00004123"/>
    </source>
</evidence>
<dbReference type="Proteomes" id="UP001235939">
    <property type="component" value="Chromosome 04"/>
</dbReference>
<dbReference type="PANTHER" id="PTHR13123:SF7">
    <property type="entry name" value="LD30288P"/>
    <property type="match status" value="1"/>
</dbReference>
<evidence type="ECO:0000313" key="7">
    <source>
        <dbReference type="Proteomes" id="UP001235939"/>
    </source>
</evidence>
<dbReference type="InterPro" id="IPR036047">
    <property type="entry name" value="F-box-like_dom_sf"/>
</dbReference>
<comment type="pathway">
    <text evidence="2">Protein modification; protein ubiquitination.</text>
</comment>
<dbReference type="PANTHER" id="PTHR13123">
    <property type="entry name" value="LD30288P"/>
    <property type="match status" value="1"/>
</dbReference>
<evidence type="ECO:0000256" key="3">
    <source>
        <dbReference type="ARBA" id="ARBA00022786"/>
    </source>
</evidence>
<dbReference type="Gene3D" id="1.20.1280.50">
    <property type="match status" value="1"/>
</dbReference>
<evidence type="ECO:0000313" key="6">
    <source>
        <dbReference type="EMBL" id="UYV66231.1"/>
    </source>
</evidence>
<accession>A0ABY6KBJ2</accession>
<evidence type="ECO:0000256" key="4">
    <source>
        <dbReference type="ARBA" id="ARBA00023242"/>
    </source>
</evidence>
<feature type="domain" description="F-box" evidence="5">
    <location>
        <begin position="221"/>
        <end position="268"/>
    </location>
</feature>
<dbReference type="EMBL" id="CP092866">
    <property type="protein sequence ID" value="UYV66231.1"/>
    <property type="molecule type" value="Genomic_DNA"/>
</dbReference>
<keyword evidence="4" id="KW-0539">Nucleus</keyword>
<reference evidence="6 7" key="1">
    <citation type="submission" date="2022-01" db="EMBL/GenBank/DDBJ databases">
        <title>A chromosomal length assembly of Cordylochernes scorpioides.</title>
        <authorList>
            <person name="Zeh D."/>
            <person name="Zeh J."/>
        </authorList>
    </citation>
    <scope>NUCLEOTIDE SEQUENCE [LARGE SCALE GENOMIC DNA]</scope>
    <source>
        <strain evidence="6">IN4F17</strain>
        <tissue evidence="6">Whole Body</tissue>
    </source>
</reference>
<evidence type="ECO:0000256" key="2">
    <source>
        <dbReference type="ARBA" id="ARBA00004906"/>
    </source>
</evidence>
<comment type="subcellular location">
    <subcellularLocation>
        <location evidence="1">Nucleus</location>
    </subcellularLocation>
</comment>
<organism evidence="6 7">
    <name type="scientific">Cordylochernes scorpioides</name>
    <dbReference type="NCBI Taxonomy" id="51811"/>
    <lineage>
        <taxon>Eukaryota</taxon>
        <taxon>Metazoa</taxon>
        <taxon>Ecdysozoa</taxon>
        <taxon>Arthropoda</taxon>
        <taxon>Chelicerata</taxon>
        <taxon>Arachnida</taxon>
        <taxon>Pseudoscorpiones</taxon>
        <taxon>Cheliferoidea</taxon>
        <taxon>Chernetidae</taxon>
        <taxon>Cordylochernes</taxon>
    </lineage>
</organism>
<proteinExistence type="predicted"/>
<dbReference type="Pfam" id="PF12937">
    <property type="entry name" value="F-box-like"/>
    <property type="match status" value="1"/>
</dbReference>
<keyword evidence="7" id="KW-1185">Reference proteome</keyword>
<protein>
    <submittedName>
        <fullName evidence="6">FBXO32</fullName>
    </submittedName>
</protein>
<name>A0ABY6KBJ2_9ARAC</name>
<keyword evidence="3" id="KW-0833">Ubl conjugation pathway</keyword>
<gene>
    <name evidence="6" type="ORF">LAZ67_4000915</name>
</gene>
<evidence type="ECO:0000259" key="5">
    <source>
        <dbReference type="PROSITE" id="PS50181"/>
    </source>
</evidence>
<dbReference type="PROSITE" id="PS50181">
    <property type="entry name" value="FBOX"/>
    <property type="match status" value="1"/>
</dbReference>
<feature type="non-terminal residue" evidence="6">
    <location>
        <position position="327"/>
    </location>
</feature>
<dbReference type="InterPro" id="IPR040394">
    <property type="entry name" value="FBX25/32"/>
</dbReference>
<dbReference type="InterPro" id="IPR001810">
    <property type="entry name" value="F-box_dom"/>
</dbReference>
<dbReference type="SUPFAM" id="SSF81383">
    <property type="entry name" value="F-box domain"/>
    <property type="match status" value="1"/>
</dbReference>